<accession>A0A1E5LGD6</accession>
<dbReference type="GO" id="GO:0030170">
    <property type="term" value="F:pyridoxal phosphate binding"/>
    <property type="evidence" value="ECO:0007669"/>
    <property type="project" value="InterPro"/>
</dbReference>
<evidence type="ECO:0000313" key="7">
    <source>
        <dbReference type="Proteomes" id="UP000095209"/>
    </source>
</evidence>
<dbReference type="NCBIfam" id="NF002823">
    <property type="entry name" value="PRK02991.1"/>
    <property type="match status" value="1"/>
</dbReference>
<name>A0A1E5LGD6_9BACI</name>
<dbReference type="HAMAP" id="MF_01030">
    <property type="entry name" value="D_Ser_dehydrat"/>
    <property type="match status" value="1"/>
</dbReference>
<evidence type="ECO:0000256" key="1">
    <source>
        <dbReference type="ARBA" id="ARBA00001933"/>
    </source>
</evidence>
<comment type="cofactor">
    <cofactor evidence="1 4">
        <name>pyridoxal 5'-phosphate</name>
        <dbReference type="ChEBI" id="CHEBI:597326"/>
    </cofactor>
</comment>
<dbReference type="PANTHER" id="PTHR48078">
    <property type="entry name" value="THREONINE DEHYDRATASE, MITOCHONDRIAL-RELATED"/>
    <property type="match status" value="1"/>
</dbReference>
<dbReference type="InterPro" id="IPR050147">
    <property type="entry name" value="Ser/Thr_Dehydratase"/>
</dbReference>
<keyword evidence="3 4" id="KW-0456">Lyase</keyword>
<protein>
    <recommendedName>
        <fullName evidence="4">Probable D-serine dehydratase</fullName>
        <ecNumber evidence="4">4.3.1.18</ecNumber>
    </recommendedName>
    <alternativeName>
        <fullName evidence="4">D-serine deaminase</fullName>
        <shortName evidence="4">DSD</shortName>
    </alternativeName>
</protein>
<evidence type="ECO:0000256" key="2">
    <source>
        <dbReference type="ARBA" id="ARBA00022898"/>
    </source>
</evidence>
<dbReference type="EC" id="4.3.1.18" evidence="4"/>
<dbReference type="NCBIfam" id="TIGR02035">
    <property type="entry name" value="D_Ser_am_lyase"/>
    <property type="match status" value="1"/>
</dbReference>
<sequence length="437" mass="48725">MSKNIFGRDLDEWIKDYPLLEEIVQMEEVSWTNPLVQTDLESLALDWSDVLEAEERLIRFSPFIESAFPETKGSKGMIESPLVEVPKIKAELERRYQKNISSTLLMKCDNELPIAGSIKARGGIYEVLKIAEKIAINNKLLTHDDDYAKVASPPFRELFSNYSIAVGSTGNLGLSIGTISAKLGFQTTVHMSNDAKEWKKQLLKSKGVHVIEHEADYSEAVEQGRNQSELDESCFFIDDENSKDLFLGYAVAAIRLRRQLQKMDIRVDEQHPLVVYLPCGVGGGPGGITFGLKRVFGNHVHCYFAEPTHSPCMLIGMMTRLHDKVCVQDFGIDNKTDADGLAVGRPSSLVGKLMESLLSGIYTVQDKELYKLLSMLAHNEGIYLEPSALAGMYGPIRADVQHITNATHIVWATGGRLVPKEEMEKYVQKGCGLLLQD</sequence>
<dbReference type="InterPro" id="IPR036052">
    <property type="entry name" value="TrpB-like_PALP_sf"/>
</dbReference>
<dbReference type="InterPro" id="IPR001926">
    <property type="entry name" value="TrpB-like_PALP"/>
</dbReference>
<dbReference type="SUPFAM" id="SSF53686">
    <property type="entry name" value="Tryptophan synthase beta subunit-like PLP-dependent enzymes"/>
    <property type="match status" value="1"/>
</dbReference>
<dbReference type="Gene3D" id="3.40.50.1100">
    <property type="match status" value="2"/>
</dbReference>
<dbReference type="AlphaFoldDB" id="A0A1E5LGD6"/>
<dbReference type="GO" id="GO:0009097">
    <property type="term" value="P:isoleucine biosynthetic process"/>
    <property type="evidence" value="ECO:0007669"/>
    <property type="project" value="TreeGrafter"/>
</dbReference>
<dbReference type="GO" id="GO:0036088">
    <property type="term" value="P:D-serine catabolic process"/>
    <property type="evidence" value="ECO:0007669"/>
    <property type="project" value="TreeGrafter"/>
</dbReference>
<dbReference type="Proteomes" id="UP000095209">
    <property type="component" value="Unassembled WGS sequence"/>
</dbReference>
<dbReference type="InterPro" id="IPR011780">
    <property type="entry name" value="D_Ser_am_lyase"/>
</dbReference>
<dbReference type="GO" id="GO:0008721">
    <property type="term" value="F:D-serine ammonia-lyase activity"/>
    <property type="evidence" value="ECO:0007669"/>
    <property type="project" value="UniProtKB-EC"/>
</dbReference>
<dbReference type="EMBL" id="MJEH01000016">
    <property type="protein sequence ID" value="OEH93134.1"/>
    <property type="molecule type" value="Genomic_DNA"/>
</dbReference>
<comment type="similarity">
    <text evidence="4">Belongs to the serine/threonine dehydratase family. DsdA subfamily.</text>
</comment>
<evidence type="ECO:0000256" key="4">
    <source>
        <dbReference type="HAMAP-Rule" id="MF_01030"/>
    </source>
</evidence>
<reference evidence="6 7" key="1">
    <citation type="submission" date="2016-08" db="EMBL/GenBank/DDBJ databases">
        <title>Genome of Bacillus solimangrovi GH2-4.</title>
        <authorList>
            <person name="Lim S."/>
            <person name="Kim B.-C."/>
        </authorList>
    </citation>
    <scope>NUCLEOTIDE SEQUENCE [LARGE SCALE GENOMIC DNA]</scope>
    <source>
        <strain evidence="6 7">GH2-4</strain>
    </source>
</reference>
<evidence type="ECO:0000313" key="6">
    <source>
        <dbReference type="EMBL" id="OEH93134.1"/>
    </source>
</evidence>
<evidence type="ECO:0000259" key="5">
    <source>
        <dbReference type="Pfam" id="PF00291"/>
    </source>
</evidence>
<organism evidence="6 7">
    <name type="scientific">Bacillus solimangrovi</name>
    <dbReference type="NCBI Taxonomy" id="1305675"/>
    <lineage>
        <taxon>Bacteria</taxon>
        <taxon>Bacillati</taxon>
        <taxon>Bacillota</taxon>
        <taxon>Bacilli</taxon>
        <taxon>Bacillales</taxon>
        <taxon>Bacillaceae</taxon>
        <taxon>Bacillus</taxon>
    </lineage>
</organism>
<dbReference type="GO" id="GO:0016836">
    <property type="term" value="F:hydro-lyase activity"/>
    <property type="evidence" value="ECO:0007669"/>
    <property type="project" value="UniProtKB-UniRule"/>
</dbReference>
<feature type="domain" description="Tryptophan synthase beta chain-like PALP" evidence="5">
    <location>
        <begin position="79"/>
        <end position="395"/>
    </location>
</feature>
<keyword evidence="2 4" id="KW-0663">Pyridoxal phosphate</keyword>
<dbReference type="Pfam" id="PF00291">
    <property type="entry name" value="PALP"/>
    <property type="match status" value="1"/>
</dbReference>
<evidence type="ECO:0000256" key="3">
    <source>
        <dbReference type="ARBA" id="ARBA00023239"/>
    </source>
</evidence>
<gene>
    <name evidence="4" type="primary">dsdA</name>
    <name evidence="6" type="ORF">BFG57_13360</name>
</gene>
<comment type="catalytic activity">
    <reaction evidence="4">
        <text>D-serine = pyruvate + NH4(+)</text>
        <dbReference type="Rhea" id="RHEA:13977"/>
        <dbReference type="ChEBI" id="CHEBI:15361"/>
        <dbReference type="ChEBI" id="CHEBI:28938"/>
        <dbReference type="ChEBI" id="CHEBI:35247"/>
        <dbReference type="EC" id="4.3.1.18"/>
    </reaction>
</comment>
<dbReference type="RefSeq" id="WP_069716847.1">
    <property type="nucleotide sequence ID" value="NZ_MJEH01000016.1"/>
</dbReference>
<proteinExistence type="inferred from homology"/>
<comment type="caution">
    <text evidence="6">The sequence shown here is derived from an EMBL/GenBank/DDBJ whole genome shotgun (WGS) entry which is preliminary data.</text>
</comment>
<feature type="modified residue" description="N6-(pyridoxal phosphate)lysine" evidence="4">
    <location>
        <position position="119"/>
    </location>
</feature>
<dbReference type="STRING" id="1305675.BFG57_13360"/>
<dbReference type="PANTHER" id="PTHR48078:SF9">
    <property type="entry name" value="D-SERINE DEHYDRATASE"/>
    <property type="match status" value="1"/>
</dbReference>
<keyword evidence="7" id="KW-1185">Reference proteome</keyword>